<dbReference type="KEGG" id="paqt:E8L99_17310"/>
<sequence length="148" mass="15899">MSVTAYDPSNVFAKILRGEMPAETVYETDKVLAFMDIMPRADGHVLVIPKTPARNILDIDPNELAELAKAAQFVAKGVMKAMAADGITVQQFNEAAGGQVVFHIHVHVLPRWTGVSLRPHTGAMENKDILAKHAATIRAALTAMQAGG</sequence>
<dbReference type="EMBL" id="CP039865">
    <property type="protein sequence ID" value="QCK87388.1"/>
    <property type="molecule type" value="Genomic_DNA"/>
</dbReference>
<dbReference type="GO" id="GO:0003824">
    <property type="term" value="F:catalytic activity"/>
    <property type="evidence" value="ECO:0007669"/>
    <property type="project" value="InterPro"/>
</dbReference>
<dbReference type="Proteomes" id="UP000298588">
    <property type="component" value="Chromosome"/>
</dbReference>
<dbReference type="RefSeq" id="WP_137100717.1">
    <property type="nucleotide sequence ID" value="NZ_CP039865.1"/>
</dbReference>
<reference evidence="5 6" key="1">
    <citation type="submission" date="2019-04" db="EMBL/GenBank/DDBJ databases">
        <title>Phreatobacter aquaticus sp. nov.</title>
        <authorList>
            <person name="Choi A."/>
            <person name="Baek K."/>
        </authorList>
    </citation>
    <scope>NUCLEOTIDE SEQUENCE [LARGE SCALE GENOMIC DNA]</scope>
    <source>
        <strain evidence="5 6">NMCR1094</strain>
    </source>
</reference>
<dbReference type="InterPro" id="IPR039384">
    <property type="entry name" value="HINT"/>
</dbReference>
<organism evidence="5 6">
    <name type="scientific">Phreatobacter aquaticus</name>
    <dbReference type="NCBI Taxonomy" id="2570229"/>
    <lineage>
        <taxon>Bacteria</taxon>
        <taxon>Pseudomonadati</taxon>
        <taxon>Pseudomonadota</taxon>
        <taxon>Alphaproteobacteria</taxon>
        <taxon>Hyphomicrobiales</taxon>
        <taxon>Phreatobacteraceae</taxon>
        <taxon>Phreatobacter</taxon>
    </lineage>
</organism>
<evidence type="ECO:0000259" key="4">
    <source>
        <dbReference type="PROSITE" id="PS51084"/>
    </source>
</evidence>
<name>A0A4D7QIT9_9HYPH</name>
<dbReference type="SUPFAM" id="SSF54197">
    <property type="entry name" value="HIT-like"/>
    <property type="match status" value="1"/>
</dbReference>
<dbReference type="OrthoDB" id="9784774at2"/>
<evidence type="ECO:0000313" key="6">
    <source>
        <dbReference type="Proteomes" id="UP000298588"/>
    </source>
</evidence>
<evidence type="ECO:0000256" key="1">
    <source>
        <dbReference type="PIRSR" id="PIRSR601310-1"/>
    </source>
</evidence>
<evidence type="ECO:0000256" key="2">
    <source>
        <dbReference type="PIRSR" id="PIRSR601310-3"/>
    </source>
</evidence>
<protein>
    <submittedName>
        <fullName evidence="5">HIT family protein</fullName>
    </submittedName>
</protein>
<dbReference type="InterPro" id="IPR001310">
    <property type="entry name" value="Histidine_triad_HIT"/>
</dbReference>
<feature type="active site" description="Tele-AMP-histidine intermediate" evidence="1">
    <location>
        <position position="105"/>
    </location>
</feature>
<keyword evidence="6" id="KW-1185">Reference proteome</keyword>
<evidence type="ECO:0000256" key="3">
    <source>
        <dbReference type="PROSITE-ProRule" id="PRU00464"/>
    </source>
</evidence>
<dbReference type="Pfam" id="PF01230">
    <property type="entry name" value="HIT"/>
    <property type="match status" value="1"/>
</dbReference>
<evidence type="ECO:0000313" key="5">
    <source>
        <dbReference type="EMBL" id="QCK87388.1"/>
    </source>
</evidence>
<dbReference type="Gene3D" id="3.30.428.10">
    <property type="entry name" value="HIT-like"/>
    <property type="match status" value="1"/>
</dbReference>
<dbReference type="PANTHER" id="PTHR46648">
    <property type="entry name" value="HIT FAMILY PROTEIN 1"/>
    <property type="match status" value="1"/>
</dbReference>
<dbReference type="InterPro" id="IPR011146">
    <property type="entry name" value="HIT-like"/>
</dbReference>
<gene>
    <name evidence="5" type="ORF">E8L99_17310</name>
</gene>
<feature type="short sequence motif" description="Histidine triad motif" evidence="2 3">
    <location>
        <begin position="103"/>
        <end position="107"/>
    </location>
</feature>
<dbReference type="InterPro" id="IPR036265">
    <property type="entry name" value="HIT-like_sf"/>
</dbReference>
<dbReference type="CDD" id="cd01277">
    <property type="entry name" value="HINT_subgroup"/>
    <property type="match status" value="1"/>
</dbReference>
<accession>A0A4D7QIT9</accession>
<proteinExistence type="predicted"/>
<dbReference type="PANTHER" id="PTHR46648:SF1">
    <property type="entry name" value="ADENOSINE 5'-MONOPHOSPHORAMIDASE HNT1"/>
    <property type="match status" value="1"/>
</dbReference>
<dbReference type="AlphaFoldDB" id="A0A4D7QIT9"/>
<feature type="domain" description="HIT" evidence="4">
    <location>
        <begin position="11"/>
        <end position="118"/>
    </location>
</feature>
<dbReference type="PROSITE" id="PS51084">
    <property type="entry name" value="HIT_2"/>
    <property type="match status" value="1"/>
</dbReference>
<dbReference type="GO" id="GO:0009117">
    <property type="term" value="P:nucleotide metabolic process"/>
    <property type="evidence" value="ECO:0007669"/>
    <property type="project" value="TreeGrafter"/>
</dbReference>
<dbReference type="PRINTS" id="PR00332">
    <property type="entry name" value="HISTRIAD"/>
</dbReference>